<dbReference type="InterPro" id="IPR036426">
    <property type="entry name" value="Bulb-type_lectin_dom_sf"/>
</dbReference>
<name>A0AAD8P5H0_TARER</name>
<evidence type="ECO:0000313" key="7">
    <source>
        <dbReference type="Proteomes" id="UP001229421"/>
    </source>
</evidence>
<proteinExistence type="predicted"/>
<dbReference type="InterPro" id="IPR001480">
    <property type="entry name" value="Bulb-type_lectin_dom"/>
</dbReference>
<keyword evidence="7" id="KW-1185">Reference proteome</keyword>
<evidence type="ECO:0000313" key="6">
    <source>
        <dbReference type="EMBL" id="KAK1439620.1"/>
    </source>
</evidence>
<sequence>MEAAAILVFFILFVRKSYAAELDTISDSSFLSDGDTLVSATGIFELGFFKPGSSENSYIGIWYKNISVRTVVWVANRDHPLPGSSSSLLVLKIVDQGILGLFTNTTMIWSSNSTASGNTAAKLHDSGNIVVIDQDRKVIWQSFDTLLPGMKLGRNYLRNKEWHLSSWKSSQDPAPGEWTGGTDITGYPESKLSWQPHETSSLNTSDPQPNEWVDQGFRLTANPRLR</sequence>
<dbReference type="FunFam" id="2.90.10.10:FF:000005">
    <property type="entry name" value="G-type lectin S-receptor-like serine/threonine-protein kinase"/>
    <property type="match status" value="1"/>
</dbReference>
<organism evidence="6 7">
    <name type="scientific">Tagetes erecta</name>
    <name type="common">African marigold</name>
    <dbReference type="NCBI Taxonomy" id="13708"/>
    <lineage>
        <taxon>Eukaryota</taxon>
        <taxon>Viridiplantae</taxon>
        <taxon>Streptophyta</taxon>
        <taxon>Embryophyta</taxon>
        <taxon>Tracheophyta</taxon>
        <taxon>Spermatophyta</taxon>
        <taxon>Magnoliopsida</taxon>
        <taxon>eudicotyledons</taxon>
        <taxon>Gunneridae</taxon>
        <taxon>Pentapetalae</taxon>
        <taxon>asterids</taxon>
        <taxon>campanulids</taxon>
        <taxon>Asterales</taxon>
        <taxon>Asteraceae</taxon>
        <taxon>Asteroideae</taxon>
        <taxon>Heliantheae alliance</taxon>
        <taxon>Tageteae</taxon>
        <taxon>Tagetes</taxon>
    </lineage>
</organism>
<dbReference type="SMART" id="SM00108">
    <property type="entry name" value="B_lectin"/>
    <property type="match status" value="1"/>
</dbReference>
<evidence type="ECO:0000256" key="1">
    <source>
        <dbReference type="ARBA" id="ARBA00022729"/>
    </source>
</evidence>
<dbReference type="EMBL" id="JAUHHV010000001">
    <property type="protein sequence ID" value="KAK1439620.1"/>
    <property type="molecule type" value="Genomic_DNA"/>
</dbReference>
<dbReference type="AlphaFoldDB" id="A0AAD8P5H0"/>
<feature type="compositionally biased region" description="Polar residues" evidence="3">
    <location>
        <begin position="192"/>
        <end position="208"/>
    </location>
</feature>
<dbReference type="CDD" id="cd00028">
    <property type="entry name" value="B_lectin"/>
    <property type="match status" value="1"/>
</dbReference>
<dbReference type="Gene3D" id="2.90.10.10">
    <property type="entry name" value="Bulb-type lectin domain"/>
    <property type="match status" value="1"/>
</dbReference>
<keyword evidence="1 4" id="KW-0732">Signal</keyword>
<gene>
    <name evidence="6" type="ORF">QVD17_05440</name>
</gene>
<feature type="chain" id="PRO_5042140806" description="Bulb-type lectin domain-containing protein" evidence="4">
    <location>
        <begin position="20"/>
        <end position="226"/>
    </location>
</feature>
<dbReference type="Pfam" id="PF01453">
    <property type="entry name" value="B_lectin"/>
    <property type="match status" value="1"/>
</dbReference>
<evidence type="ECO:0000256" key="3">
    <source>
        <dbReference type="SAM" id="MobiDB-lite"/>
    </source>
</evidence>
<feature type="domain" description="Bulb-type lectin" evidence="5">
    <location>
        <begin position="22"/>
        <end position="144"/>
    </location>
</feature>
<keyword evidence="2" id="KW-0325">Glycoprotein</keyword>
<accession>A0AAD8P5H0</accession>
<feature type="signal peptide" evidence="4">
    <location>
        <begin position="1"/>
        <end position="19"/>
    </location>
</feature>
<feature type="region of interest" description="Disordered" evidence="3">
    <location>
        <begin position="167"/>
        <end position="226"/>
    </location>
</feature>
<evidence type="ECO:0000256" key="2">
    <source>
        <dbReference type="ARBA" id="ARBA00023180"/>
    </source>
</evidence>
<evidence type="ECO:0000256" key="4">
    <source>
        <dbReference type="SAM" id="SignalP"/>
    </source>
</evidence>
<dbReference type="SUPFAM" id="SSF51110">
    <property type="entry name" value="alpha-D-mannose-specific plant lectins"/>
    <property type="match status" value="1"/>
</dbReference>
<protein>
    <recommendedName>
        <fullName evidence="5">Bulb-type lectin domain-containing protein</fullName>
    </recommendedName>
</protein>
<evidence type="ECO:0000259" key="5">
    <source>
        <dbReference type="PROSITE" id="PS50927"/>
    </source>
</evidence>
<dbReference type="PANTHER" id="PTHR32444:SF183">
    <property type="entry name" value="APPLE DOMAIN-CONTAINING PROTEIN"/>
    <property type="match status" value="1"/>
</dbReference>
<dbReference type="PROSITE" id="PS50927">
    <property type="entry name" value="BULB_LECTIN"/>
    <property type="match status" value="1"/>
</dbReference>
<dbReference type="PANTHER" id="PTHR32444">
    <property type="entry name" value="BULB-TYPE LECTIN DOMAIN-CONTAINING PROTEIN"/>
    <property type="match status" value="1"/>
</dbReference>
<comment type="caution">
    <text evidence="6">The sequence shown here is derived from an EMBL/GenBank/DDBJ whole genome shotgun (WGS) entry which is preliminary data.</text>
</comment>
<dbReference type="Proteomes" id="UP001229421">
    <property type="component" value="Unassembled WGS sequence"/>
</dbReference>
<reference evidence="6" key="1">
    <citation type="journal article" date="2023" name="bioRxiv">
        <title>Improved chromosome-level genome assembly for marigold (Tagetes erecta).</title>
        <authorList>
            <person name="Jiang F."/>
            <person name="Yuan L."/>
            <person name="Wang S."/>
            <person name="Wang H."/>
            <person name="Xu D."/>
            <person name="Wang A."/>
            <person name="Fan W."/>
        </authorList>
    </citation>
    <scope>NUCLEOTIDE SEQUENCE</scope>
    <source>
        <strain evidence="6">WSJ</strain>
        <tissue evidence="6">Leaf</tissue>
    </source>
</reference>